<dbReference type="Gene3D" id="1.25.40.390">
    <property type="match status" value="1"/>
</dbReference>
<dbReference type="EMBL" id="SWDX01000003">
    <property type="protein sequence ID" value="TKC62518.1"/>
    <property type="molecule type" value="Genomic_DNA"/>
</dbReference>
<dbReference type="Pfam" id="PF14322">
    <property type="entry name" value="SusD-like_3"/>
    <property type="match status" value="1"/>
</dbReference>
<evidence type="ECO:0000313" key="9">
    <source>
        <dbReference type="Proteomes" id="UP000309594"/>
    </source>
</evidence>
<gene>
    <name evidence="8" type="ORF">FBD94_09905</name>
</gene>
<evidence type="ECO:0000256" key="3">
    <source>
        <dbReference type="ARBA" id="ARBA00022729"/>
    </source>
</evidence>
<evidence type="ECO:0000259" key="6">
    <source>
        <dbReference type="Pfam" id="PF07980"/>
    </source>
</evidence>
<comment type="similarity">
    <text evidence="2">Belongs to the SusD family.</text>
</comment>
<comment type="caution">
    <text evidence="8">The sequence shown here is derived from an EMBL/GenBank/DDBJ whole genome shotgun (WGS) entry which is preliminary data.</text>
</comment>
<comment type="subcellular location">
    <subcellularLocation>
        <location evidence="1">Cell outer membrane</location>
    </subcellularLocation>
</comment>
<keyword evidence="4" id="KW-0472">Membrane</keyword>
<dbReference type="Proteomes" id="UP000309594">
    <property type="component" value="Unassembled WGS sequence"/>
</dbReference>
<accession>A0A4U1GEX8</accession>
<feature type="domain" description="RagB/SusD" evidence="6">
    <location>
        <begin position="351"/>
        <end position="444"/>
    </location>
</feature>
<protein>
    <submittedName>
        <fullName evidence="8">RagB/SusD family nutrient uptake outer membrane protein</fullName>
    </submittedName>
</protein>
<dbReference type="InterPro" id="IPR012944">
    <property type="entry name" value="SusD_RagB_dom"/>
</dbReference>
<dbReference type="SUPFAM" id="SSF48452">
    <property type="entry name" value="TPR-like"/>
    <property type="match status" value="1"/>
</dbReference>
<evidence type="ECO:0000256" key="4">
    <source>
        <dbReference type="ARBA" id="ARBA00023136"/>
    </source>
</evidence>
<dbReference type="AlphaFoldDB" id="A0A4U1GEX8"/>
<organism evidence="8 9">
    <name type="scientific">Pedobacter hiemivivus</name>
    <dbReference type="NCBI Taxonomy" id="2530454"/>
    <lineage>
        <taxon>Bacteria</taxon>
        <taxon>Pseudomonadati</taxon>
        <taxon>Bacteroidota</taxon>
        <taxon>Sphingobacteriia</taxon>
        <taxon>Sphingobacteriales</taxon>
        <taxon>Sphingobacteriaceae</taxon>
        <taxon>Pedobacter</taxon>
    </lineage>
</organism>
<sequence length="460" mass="52010">MKTIYKKNTISNLKLVVLISIIIANFSCKKFLMVDPPITLISSKLVFDNDGTANSAMAGIYIRMAQTSAGFVSGSNSITTMTGLSSDELTNYSTTDLEQLEFFNNQVNPANGKLLIIWSECYRYIYSSNSIIEGLAASNGVSEVLKRQITGEALFIRAFCHFQLVNLFGEVPLVLNSDYTVNRSISKSTNEQIYNSIIKDLQEAKELLNNSTIDNQRTRVNKAAVTAFLARVYLYHREWEKSELEATALITNNAYKIETLTSNVFLVQSKEAIWQIPPVVPQYNTFDGFRYILTNTPTNLSLNKKLGESIPANDARSSWVGQLKVGTSIYYYPFKYKVTFLAVGLPPIEYLVALRLAEQYLIRSEARTQLNKISEAQSDLNVIRKRAGLSNTMAANKAELLLAIENERQIEFFAEWGHRWYDLKRNNRANEVLSVSKSNWKATALFFPIPQLEQQQNPNL</sequence>
<evidence type="ECO:0000256" key="5">
    <source>
        <dbReference type="ARBA" id="ARBA00023237"/>
    </source>
</evidence>
<proteinExistence type="inferred from homology"/>
<keyword evidence="3" id="KW-0732">Signal</keyword>
<dbReference type="CDD" id="cd08977">
    <property type="entry name" value="SusD"/>
    <property type="match status" value="1"/>
</dbReference>
<evidence type="ECO:0000259" key="7">
    <source>
        <dbReference type="Pfam" id="PF14322"/>
    </source>
</evidence>
<reference evidence="8 9" key="1">
    <citation type="submission" date="2019-04" db="EMBL/GenBank/DDBJ databases">
        <title>Pedobacter sp. RP-1-16 sp. nov., isolated from Arctic soil.</title>
        <authorList>
            <person name="Dahal R.H."/>
            <person name="Kim D.-U."/>
        </authorList>
    </citation>
    <scope>NUCLEOTIDE SEQUENCE [LARGE SCALE GENOMIC DNA]</scope>
    <source>
        <strain evidence="8 9">RP-1-16</strain>
    </source>
</reference>
<dbReference type="InterPro" id="IPR033985">
    <property type="entry name" value="SusD-like_N"/>
</dbReference>
<evidence type="ECO:0000256" key="2">
    <source>
        <dbReference type="ARBA" id="ARBA00006275"/>
    </source>
</evidence>
<dbReference type="GO" id="GO:0009279">
    <property type="term" value="C:cell outer membrane"/>
    <property type="evidence" value="ECO:0007669"/>
    <property type="project" value="UniProtKB-SubCell"/>
</dbReference>
<keyword evidence="5" id="KW-0998">Cell outer membrane</keyword>
<feature type="domain" description="SusD-like N-terminal" evidence="7">
    <location>
        <begin position="76"/>
        <end position="234"/>
    </location>
</feature>
<dbReference type="InterPro" id="IPR011990">
    <property type="entry name" value="TPR-like_helical_dom_sf"/>
</dbReference>
<evidence type="ECO:0000256" key="1">
    <source>
        <dbReference type="ARBA" id="ARBA00004442"/>
    </source>
</evidence>
<evidence type="ECO:0000313" key="8">
    <source>
        <dbReference type="EMBL" id="TKC62518.1"/>
    </source>
</evidence>
<name>A0A4U1GEX8_9SPHI</name>
<dbReference type="RefSeq" id="WP_136880097.1">
    <property type="nucleotide sequence ID" value="NZ_SWDX01000003.1"/>
</dbReference>
<dbReference type="Pfam" id="PF07980">
    <property type="entry name" value="SusD_RagB"/>
    <property type="match status" value="1"/>
</dbReference>